<keyword evidence="1" id="KW-0677">Repeat</keyword>
<proteinExistence type="predicted"/>
<keyword evidence="2" id="KW-0547">Nucleotide-binding</keyword>
<keyword evidence="6" id="KW-1185">Reference proteome</keyword>
<accession>A0ABU6V6U3</accession>
<comment type="caution">
    <text evidence="5">The sequence shown here is derived from an EMBL/GenBank/DDBJ whole genome shotgun (WGS) entry which is preliminary data.</text>
</comment>
<evidence type="ECO:0000256" key="2">
    <source>
        <dbReference type="ARBA" id="ARBA00022741"/>
    </source>
</evidence>
<gene>
    <name evidence="5" type="ORF">PIB30_011918</name>
</gene>
<keyword evidence="3" id="KW-0611">Plant defense</keyword>
<evidence type="ECO:0000256" key="3">
    <source>
        <dbReference type="ARBA" id="ARBA00022821"/>
    </source>
</evidence>
<dbReference type="Pfam" id="PF18052">
    <property type="entry name" value="Rx_N"/>
    <property type="match status" value="1"/>
</dbReference>
<protein>
    <recommendedName>
        <fullName evidence="4">Disease resistance N-terminal domain-containing protein</fullName>
    </recommendedName>
</protein>
<feature type="domain" description="Disease resistance N-terminal" evidence="4">
    <location>
        <begin position="14"/>
        <end position="95"/>
    </location>
</feature>
<feature type="non-terminal residue" evidence="5">
    <location>
        <position position="189"/>
    </location>
</feature>
<name>A0ABU6V6U3_9FABA</name>
<dbReference type="InterPro" id="IPR041118">
    <property type="entry name" value="Rx_N"/>
</dbReference>
<dbReference type="Gene3D" id="1.20.5.4130">
    <property type="match status" value="1"/>
</dbReference>
<sequence length="189" mass="21254">MAAKLQSRAYLSSFVDAVLNKLSSLDVNSTPEAKKLADQKLFRRMRASLRATRPVLDDAEQKQMIDQEVKKWLVDLQDALYMADDLLDELSTKAAIAIATPTPTQRDPGNYSSYCHSIVNSILEDSDHEMGVVDSMRDIVDKLESIVEEKDDLGLKQELVEDPEGMSWRVQSSLLESSDIYGREDDKKA</sequence>
<evidence type="ECO:0000313" key="6">
    <source>
        <dbReference type="Proteomes" id="UP001341840"/>
    </source>
</evidence>
<evidence type="ECO:0000313" key="5">
    <source>
        <dbReference type="EMBL" id="MED6168490.1"/>
    </source>
</evidence>
<evidence type="ECO:0000256" key="1">
    <source>
        <dbReference type="ARBA" id="ARBA00022737"/>
    </source>
</evidence>
<organism evidence="5 6">
    <name type="scientific">Stylosanthes scabra</name>
    <dbReference type="NCBI Taxonomy" id="79078"/>
    <lineage>
        <taxon>Eukaryota</taxon>
        <taxon>Viridiplantae</taxon>
        <taxon>Streptophyta</taxon>
        <taxon>Embryophyta</taxon>
        <taxon>Tracheophyta</taxon>
        <taxon>Spermatophyta</taxon>
        <taxon>Magnoliopsida</taxon>
        <taxon>eudicotyledons</taxon>
        <taxon>Gunneridae</taxon>
        <taxon>Pentapetalae</taxon>
        <taxon>rosids</taxon>
        <taxon>fabids</taxon>
        <taxon>Fabales</taxon>
        <taxon>Fabaceae</taxon>
        <taxon>Papilionoideae</taxon>
        <taxon>50 kb inversion clade</taxon>
        <taxon>dalbergioids sensu lato</taxon>
        <taxon>Dalbergieae</taxon>
        <taxon>Pterocarpus clade</taxon>
        <taxon>Stylosanthes</taxon>
    </lineage>
</organism>
<dbReference type="EMBL" id="JASCZI010151064">
    <property type="protein sequence ID" value="MED6168490.1"/>
    <property type="molecule type" value="Genomic_DNA"/>
</dbReference>
<reference evidence="5 6" key="1">
    <citation type="journal article" date="2023" name="Plants (Basel)">
        <title>Bridging the Gap: Combining Genomics and Transcriptomics Approaches to Understand Stylosanthes scabra, an Orphan Legume from the Brazilian Caatinga.</title>
        <authorList>
            <person name="Ferreira-Neto J.R.C."/>
            <person name="da Silva M.D."/>
            <person name="Binneck E."/>
            <person name="de Melo N.F."/>
            <person name="da Silva R.H."/>
            <person name="de Melo A.L.T.M."/>
            <person name="Pandolfi V."/>
            <person name="Bustamante F.O."/>
            <person name="Brasileiro-Vidal A.C."/>
            <person name="Benko-Iseppon A.M."/>
        </authorList>
    </citation>
    <scope>NUCLEOTIDE SEQUENCE [LARGE SCALE GENOMIC DNA]</scope>
    <source>
        <tissue evidence="5">Leaves</tissue>
    </source>
</reference>
<evidence type="ECO:0000259" key="4">
    <source>
        <dbReference type="Pfam" id="PF18052"/>
    </source>
</evidence>
<dbReference type="Proteomes" id="UP001341840">
    <property type="component" value="Unassembled WGS sequence"/>
</dbReference>